<accession>A0A2S9WYT8</accession>
<dbReference type="AlphaFoldDB" id="A0A2S9WYT8"/>
<proteinExistence type="predicted"/>
<gene>
    <name evidence="1" type="ORF">BUE93_21310</name>
</gene>
<sequence length="70" mass="7867">MPREIEGKKFEVLTRGGKVIDSSFYDGSRGWVYTSWRKTGHCPSDIMAYRVIEANPKPAIDAAMEQPCTS</sequence>
<dbReference type="EMBL" id="MTBD01000095">
    <property type="protein sequence ID" value="PRP68630.1"/>
    <property type="molecule type" value="Genomic_DNA"/>
</dbReference>
<protein>
    <submittedName>
        <fullName evidence="1">Uncharacterized protein</fullName>
    </submittedName>
</protein>
<name>A0A2S9WYT8_9NEIS</name>
<evidence type="ECO:0000313" key="2">
    <source>
        <dbReference type="Proteomes" id="UP000239469"/>
    </source>
</evidence>
<reference evidence="1 2" key="1">
    <citation type="submission" date="2017-01" db="EMBL/GenBank/DDBJ databases">
        <title>New insights into the genetic diversity of Chromobacterium isolated from tropical freshwater lake.</title>
        <authorList>
            <person name="Santos A.B."/>
            <person name="Nascimento A.M."/>
            <person name="Da Silva P.C."/>
        </authorList>
    </citation>
    <scope>NUCLEOTIDE SEQUENCE [LARGE SCALE GENOMIC DNA]</scope>
    <source>
        <strain evidence="1 2">56AF</strain>
    </source>
</reference>
<organism evidence="1 2">
    <name type="scientific">Chromobacterium amazonense</name>
    <dbReference type="NCBI Taxonomy" id="1382803"/>
    <lineage>
        <taxon>Bacteria</taxon>
        <taxon>Pseudomonadati</taxon>
        <taxon>Pseudomonadota</taxon>
        <taxon>Betaproteobacteria</taxon>
        <taxon>Neisseriales</taxon>
        <taxon>Chromobacteriaceae</taxon>
        <taxon>Chromobacterium</taxon>
    </lineage>
</organism>
<comment type="caution">
    <text evidence="1">The sequence shown here is derived from an EMBL/GenBank/DDBJ whole genome shotgun (WGS) entry which is preliminary data.</text>
</comment>
<dbReference type="Proteomes" id="UP000239469">
    <property type="component" value="Unassembled WGS sequence"/>
</dbReference>
<evidence type="ECO:0000313" key="1">
    <source>
        <dbReference type="EMBL" id="PRP68630.1"/>
    </source>
</evidence>